<sequence length="721" mass="80046">MTLISNRISIFFTRRVLARLLSTFLCCLALVVKPWSRFGGPSAFLILTLKELVFSAQESLAQHLEATILNITGALFGIGISTLARVIPAVFLVFITFLAGWAKSRLPRLQLSARISCFVSIWLLATNADVTNGSVRAATYFVWITLSAAFMCLVSDLLLLRWFSTHFARKIANAFSKLHECLLISMDETSRTDSKGEDGPLGTASRQQKLLDELLTESIQLDLAYSIAAFELRLGRISVESIKPLIRVVENTRRELSWGSSRAKTSHTKCPSHPTTTPAIILGQIILASMKHIEGTLLYVFERTDNPSWPNPPEKETTNQISHRLDQARVAARKELAGVFQHLNENAPKNENVGTTVEASVHSLFFVSLIEMADEMHHALLIANKIISLHDASRTRLWYPRLSLAWLGIAPPAIIDDDSVMPDGNDPECFEEHRLSLSELARWRETTSSATMSRTSGPKSAKPLLYIRNIIYGPRMIRLRVLFASCARAVAHSSHLQHAIKNSLGVALLSLPAFLPLGSPGTWAMDDYQLRLGTETNTGATWRVAYLRITGTMLGAVYAYLTWLICRTNPYGLVVMVTLADLPISWLITRTELSSLGVVASVTLPPIVFSRYLDANSDTQIITLAMWRAAMIAAGVLAALAMNTFVFPRHCRVLFLRNTSRTLGLLSQLYLTLSRHVYGHRTLLMGSPDYIKTGTYSNVIGYIPRKTGGECWGLSLRYATL</sequence>
<accession>A0AAD4M5V8</accession>
<proteinExistence type="predicted"/>
<dbReference type="InterPro" id="IPR052430">
    <property type="entry name" value="IVT-Associated"/>
</dbReference>
<keyword evidence="2 5" id="KW-0812">Transmembrane</keyword>
<evidence type="ECO:0000256" key="1">
    <source>
        <dbReference type="ARBA" id="ARBA00004141"/>
    </source>
</evidence>
<dbReference type="PANTHER" id="PTHR47804">
    <property type="entry name" value="60S RIBOSOMAL PROTEIN L19"/>
    <property type="match status" value="1"/>
</dbReference>
<evidence type="ECO:0000256" key="4">
    <source>
        <dbReference type="ARBA" id="ARBA00023136"/>
    </source>
</evidence>
<feature type="transmembrane region" description="Helical" evidence="5">
    <location>
        <begin position="545"/>
        <end position="564"/>
    </location>
</feature>
<evidence type="ECO:0000313" key="7">
    <source>
        <dbReference type="EMBL" id="KAI0303455.1"/>
    </source>
</evidence>
<dbReference type="InterPro" id="IPR049453">
    <property type="entry name" value="Memb_transporter_dom"/>
</dbReference>
<organism evidence="7 8">
    <name type="scientific">Multifurca ochricompacta</name>
    <dbReference type="NCBI Taxonomy" id="376703"/>
    <lineage>
        <taxon>Eukaryota</taxon>
        <taxon>Fungi</taxon>
        <taxon>Dikarya</taxon>
        <taxon>Basidiomycota</taxon>
        <taxon>Agaricomycotina</taxon>
        <taxon>Agaricomycetes</taxon>
        <taxon>Russulales</taxon>
        <taxon>Russulaceae</taxon>
        <taxon>Multifurca</taxon>
    </lineage>
</organism>
<feature type="transmembrane region" description="Helical" evidence="5">
    <location>
        <begin position="74"/>
        <end position="99"/>
    </location>
</feature>
<feature type="domain" description="Integral membrane bound transporter" evidence="6">
    <location>
        <begin position="532"/>
        <end position="641"/>
    </location>
</feature>
<dbReference type="EMBL" id="WTXG01000009">
    <property type="protein sequence ID" value="KAI0303455.1"/>
    <property type="molecule type" value="Genomic_DNA"/>
</dbReference>
<name>A0AAD4M5V8_9AGAM</name>
<feature type="transmembrane region" description="Helical" evidence="5">
    <location>
        <begin position="140"/>
        <end position="160"/>
    </location>
</feature>
<dbReference type="GO" id="GO:0016020">
    <property type="term" value="C:membrane"/>
    <property type="evidence" value="ECO:0007669"/>
    <property type="project" value="UniProtKB-SubCell"/>
</dbReference>
<dbReference type="Proteomes" id="UP001203297">
    <property type="component" value="Unassembled WGS sequence"/>
</dbReference>
<feature type="transmembrane region" description="Helical" evidence="5">
    <location>
        <begin position="625"/>
        <end position="647"/>
    </location>
</feature>
<protein>
    <recommendedName>
        <fullName evidence="6">Integral membrane bound transporter domain-containing protein</fullName>
    </recommendedName>
</protein>
<evidence type="ECO:0000256" key="3">
    <source>
        <dbReference type="ARBA" id="ARBA00022989"/>
    </source>
</evidence>
<evidence type="ECO:0000259" key="6">
    <source>
        <dbReference type="Pfam" id="PF13515"/>
    </source>
</evidence>
<reference evidence="7" key="1">
    <citation type="journal article" date="2022" name="New Phytol.">
        <title>Evolutionary transition to the ectomycorrhizal habit in the genomes of a hyperdiverse lineage of mushroom-forming fungi.</title>
        <authorList>
            <person name="Looney B."/>
            <person name="Miyauchi S."/>
            <person name="Morin E."/>
            <person name="Drula E."/>
            <person name="Courty P.E."/>
            <person name="Kohler A."/>
            <person name="Kuo A."/>
            <person name="LaButti K."/>
            <person name="Pangilinan J."/>
            <person name="Lipzen A."/>
            <person name="Riley R."/>
            <person name="Andreopoulos W."/>
            <person name="He G."/>
            <person name="Johnson J."/>
            <person name="Nolan M."/>
            <person name="Tritt A."/>
            <person name="Barry K.W."/>
            <person name="Grigoriev I.V."/>
            <person name="Nagy L.G."/>
            <person name="Hibbett D."/>
            <person name="Henrissat B."/>
            <person name="Matheny P.B."/>
            <person name="Labbe J."/>
            <person name="Martin F.M."/>
        </authorList>
    </citation>
    <scope>NUCLEOTIDE SEQUENCE</scope>
    <source>
        <strain evidence="7">BPL690</strain>
    </source>
</reference>
<feature type="transmembrane region" description="Helical" evidence="5">
    <location>
        <begin position="111"/>
        <end position="128"/>
    </location>
</feature>
<gene>
    <name evidence="7" type="ORF">B0F90DRAFT_1711174</name>
</gene>
<dbReference type="PANTHER" id="PTHR47804:SF3">
    <property type="entry name" value="PROTEIN BRE4"/>
    <property type="match status" value="1"/>
</dbReference>
<keyword evidence="3 5" id="KW-1133">Transmembrane helix</keyword>
<evidence type="ECO:0000256" key="5">
    <source>
        <dbReference type="SAM" id="Phobius"/>
    </source>
</evidence>
<feature type="transmembrane region" description="Helical" evidence="5">
    <location>
        <begin position="571"/>
        <end position="588"/>
    </location>
</feature>
<dbReference type="AlphaFoldDB" id="A0AAD4M5V8"/>
<evidence type="ECO:0000256" key="2">
    <source>
        <dbReference type="ARBA" id="ARBA00022692"/>
    </source>
</evidence>
<dbReference type="Pfam" id="PF13515">
    <property type="entry name" value="FUSC_2"/>
    <property type="match status" value="1"/>
</dbReference>
<comment type="subcellular location">
    <subcellularLocation>
        <location evidence="1">Membrane</location>
        <topology evidence="1">Multi-pass membrane protein</topology>
    </subcellularLocation>
</comment>
<feature type="transmembrane region" description="Helical" evidence="5">
    <location>
        <begin position="594"/>
        <end position="613"/>
    </location>
</feature>
<comment type="caution">
    <text evidence="7">The sequence shown here is derived from an EMBL/GenBank/DDBJ whole genome shotgun (WGS) entry which is preliminary data.</text>
</comment>
<keyword evidence="8" id="KW-1185">Reference proteome</keyword>
<evidence type="ECO:0000313" key="8">
    <source>
        <dbReference type="Proteomes" id="UP001203297"/>
    </source>
</evidence>
<keyword evidence="4 5" id="KW-0472">Membrane</keyword>